<dbReference type="Pfam" id="PF08281">
    <property type="entry name" value="Sigma70_r4_2"/>
    <property type="match status" value="1"/>
</dbReference>
<dbReference type="Proteomes" id="UP000440198">
    <property type="component" value="Unassembled WGS sequence"/>
</dbReference>
<evidence type="ECO:0000313" key="9">
    <source>
        <dbReference type="Proteomes" id="UP000421791"/>
    </source>
</evidence>
<evidence type="ECO:0000256" key="4">
    <source>
        <dbReference type="ARBA" id="ARBA00023163"/>
    </source>
</evidence>
<dbReference type="PANTHER" id="PTHR43133:SF46">
    <property type="entry name" value="RNA POLYMERASE SIGMA-70 FACTOR ECF SUBFAMILY"/>
    <property type="match status" value="1"/>
</dbReference>
<keyword evidence="10" id="KW-1185">Reference proteome</keyword>
<dbReference type="InterPro" id="IPR007627">
    <property type="entry name" value="RNA_pol_sigma70_r2"/>
</dbReference>
<protein>
    <submittedName>
        <fullName evidence="7">RNA polymerase sigma-70 factor</fullName>
    </submittedName>
</protein>
<dbReference type="CDD" id="cd06171">
    <property type="entry name" value="Sigma70_r4"/>
    <property type="match status" value="1"/>
</dbReference>
<dbReference type="EMBL" id="VWAK01000014">
    <property type="protein sequence ID" value="KAA5230263.1"/>
    <property type="molecule type" value="Genomic_DNA"/>
</dbReference>
<dbReference type="SUPFAM" id="SSF88946">
    <property type="entry name" value="Sigma2 domain of RNA polymerase sigma factors"/>
    <property type="match status" value="1"/>
</dbReference>
<feature type="domain" description="RNA polymerase sigma-70 region 2" evidence="5">
    <location>
        <begin position="12"/>
        <end position="76"/>
    </location>
</feature>
<keyword evidence="3" id="KW-0731">Sigma factor</keyword>
<keyword evidence="4" id="KW-0804">Transcription</keyword>
<dbReference type="InterPro" id="IPR014284">
    <property type="entry name" value="RNA_pol_sigma-70_dom"/>
</dbReference>
<name>A0A7J4YP10_9BACE</name>
<comment type="caution">
    <text evidence="7">The sequence shown here is derived from an EMBL/GenBank/DDBJ whole genome shotgun (WGS) entry which is preliminary data.</text>
</comment>
<dbReference type="GeneID" id="92989663"/>
<proteinExistence type="inferred from homology"/>
<accession>A0A7J4YP10</accession>
<evidence type="ECO:0000259" key="5">
    <source>
        <dbReference type="Pfam" id="PF04542"/>
    </source>
</evidence>
<sequence>MLDTDEKTFEKLFREHYSLLCNYANSIVCNEQAVEDIVQNFFIAVWEKKHLSITEDTFLPYAYCAIKNSCINYYKSEIAKENFFTVLAEEWQLQLQEEEEFRYKQEVHAALQKLPEKCRKVFLLKCVTGLRYKEIAEISDISVNTVKYHLGEAFRVMREELKDLMILLILIFS</sequence>
<reference evidence="9 10" key="1">
    <citation type="journal article" date="2019" name="Nat. Med.">
        <title>A library of human gut bacterial isolates paired with longitudinal multiomics data enables mechanistic microbiome research.</title>
        <authorList>
            <person name="Poyet M."/>
            <person name="Groussin M."/>
            <person name="Gibbons S.M."/>
            <person name="Avila-Pacheco J."/>
            <person name="Jiang X."/>
            <person name="Kearney S.M."/>
            <person name="Perrotta A.R."/>
            <person name="Berdy B."/>
            <person name="Zhao S."/>
            <person name="Lieberman T.D."/>
            <person name="Swanson P.K."/>
            <person name="Smith M."/>
            <person name="Roesemann S."/>
            <person name="Alexander J.E."/>
            <person name="Rich S.A."/>
            <person name="Livny J."/>
            <person name="Vlamakis H."/>
            <person name="Clish C."/>
            <person name="Bullock K."/>
            <person name="Deik A."/>
            <person name="Scott J."/>
            <person name="Pierce K.A."/>
            <person name="Xavier R.J."/>
            <person name="Alm E.J."/>
        </authorList>
    </citation>
    <scope>NUCLEOTIDE SEQUENCE [LARGE SCALE GENOMIC DNA]</scope>
    <source>
        <strain evidence="8 10">BIOML-A2</strain>
        <strain evidence="7 9">BIOML-A6</strain>
    </source>
</reference>
<dbReference type="InterPro" id="IPR039425">
    <property type="entry name" value="RNA_pol_sigma-70-like"/>
</dbReference>
<gene>
    <name evidence="8" type="ORF">F2Z09_08445</name>
    <name evidence="7" type="ORF">F2Z22_10540</name>
</gene>
<evidence type="ECO:0000313" key="10">
    <source>
        <dbReference type="Proteomes" id="UP000440198"/>
    </source>
</evidence>
<dbReference type="SUPFAM" id="SSF88659">
    <property type="entry name" value="Sigma3 and sigma4 domains of RNA polymerase sigma factors"/>
    <property type="match status" value="1"/>
</dbReference>
<evidence type="ECO:0000256" key="1">
    <source>
        <dbReference type="ARBA" id="ARBA00010641"/>
    </source>
</evidence>
<dbReference type="NCBIfam" id="TIGR02985">
    <property type="entry name" value="Sig70_bacteroi1"/>
    <property type="match status" value="1"/>
</dbReference>
<dbReference type="GO" id="GO:0003677">
    <property type="term" value="F:DNA binding"/>
    <property type="evidence" value="ECO:0007669"/>
    <property type="project" value="InterPro"/>
</dbReference>
<dbReference type="RefSeq" id="WP_007749347.1">
    <property type="nucleotide sequence ID" value="NZ_JADOZO010000209.1"/>
</dbReference>
<dbReference type="InterPro" id="IPR013325">
    <property type="entry name" value="RNA_pol_sigma_r2"/>
</dbReference>
<feature type="domain" description="RNA polymerase sigma factor 70 region 4 type 2" evidence="6">
    <location>
        <begin position="105"/>
        <end position="153"/>
    </location>
</feature>
<dbReference type="GO" id="GO:0006352">
    <property type="term" value="P:DNA-templated transcription initiation"/>
    <property type="evidence" value="ECO:0007669"/>
    <property type="project" value="InterPro"/>
</dbReference>
<dbReference type="InterPro" id="IPR036388">
    <property type="entry name" value="WH-like_DNA-bd_sf"/>
</dbReference>
<evidence type="ECO:0000313" key="7">
    <source>
        <dbReference type="EMBL" id="KAA5230263.1"/>
    </source>
</evidence>
<dbReference type="InterPro" id="IPR014327">
    <property type="entry name" value="RNA_pol_sigma70_bacteroid"/>
</dbReference>
<dbReference type="EMBL" id="VWAG01000011">
    <property type="protein sequence ID" value="KAA5258221.1"/>
    <property type="molecule type" value="Genomic_DNA"/>
</dbReference>
<dbReference type="PANTHER" id="PTHR43133">
    <property type="entry name" value="RNA POLYMERASE ECF-TYPE SIGMA FACTO"/>
    <property type="match status" value="1"/>
</dbReference>
<evidence type="ECO:0000256" key="3">
    <source>
        <dbReference type="ARBA" id="ARBA00023082"/>
    </source>
</evidence>
<organism evidence="7 9">
    <name type="scientific">Bacteroides finegoldii</name>
    <dbReference type="NCBI Taxonomy" id="338188"/>
    <lineage>
        <taxon>Bacteria</taxon>
        <taxon>Pseudomonadati</taxon>
        <taxon>Bacteroidota</taxon>
        <taxon>Bacteroidia</taxon>
        <taxon>Bacteroidales</taxon>
        <taxon>Bacteroidaceae</taxon>
        <taxon>Bacteroides</taxon>
    </lineage>
</organism>
<keyword evidence="2" id="KW-0805">Transcription regulation</keyword>
<dbReference type="InterPro" id="IPR013249">
    <property type="entry name" value="RNA_pol_sigma70_r4_t2"/>
</dbReference>
<comment type="similarity">
    <text evidence="1">Belongs to the sigma-70 factor family. ECF subfamily.</text>
</comment>
<dbReference type="AlphaFoldDB" id="A0A7J4YP10"/>
<dbReference type="GO" id="GO:0016987">
    <property type="term" value="F:sigma factor activity"/>
    <property type="evidence" value="ECO:0007669"/>
    <property type="project" value="UniProtKB-KW"/>
</dbReference>
<dbReference type="Gene3D" id="1.10.10.10">
    <property type="entry name" value="Winged helix-like DNA-binding domain superfamily/Winged helix DNA-binding domain"/>
    <property type="match status" value="1"/>
</dbReference>
<evidence type="ECO:0000259" key="6">
    <source>
        <dbReference type="Pfam" id="PF08281"/>
    </source>
</evidence>
<dbReference type="Gene3D" id="1.10.1740.10">
    <property type="match status" value="1"/>
</dbReference>
<evidence type="ECO:0000256" key="2">
    <source>
        <dbReference type="ARBA" id="ARBA00023015"/>
    </source>
</evidence>
<dbReference type="Proteomes" id="UP000421791">
    <property type="component" value="Unassembled WGS sequence"/>
</dbReference>
<dbReference type="InterPro" id="IPR013324">
    <property type="entry name" value="RNA_pol_sigma_r3/r4-like"/>
</dbReference>
<dbReference type="Pfam" id="PF04542">
    <property type="entry name" value="Sigma70_r2"/>
    <property type="match status" value="1"/>
</dbReference>
<dbReference type="NCBIfam" id="TIGR02937">
    <property type="entry name" value="sigma70-ECF"/>
    <property type="match status" value="1"/>
</dbReference>
<evidence type="ECO:0000313" key="8">
    <source>
        <dbReference type="EMBL" id="KAA5258221.1"/>
    </source>
</evidence>